<keyword evidence="7" id="KW-1003">Cell membrane</keyword>
<evidence type="ECO:0000256" key="4">
    <source>
        <dbReference type="ARBA" id="ARBA00020268"/>
    </source>
</evidence>
<evidence type="ECO:0000256" key="9">
    <source>
        <dbReference type="ARBA" id="ARBA00022989"/>
    </source>
</evidence>
<evidence type="ECO:0000313" key="14">
    <source>
        <dbReference type="EMBL" id="BBH50435.1"/>
    </source>
</evidence>
<dbReference type="InterPro" id="IPR002528">
    <property type="entry name" value="MATE_fam"/>
</dbReference>
<evidence type="ECO:0000256" key="12">
    <source>
        <dbReference type="ARBA" id="ARBA00031636"/>
    </source>
</evidence>
<evidence type="ECO:0000256" key="1">
    <source>
        <dbReference type="ARBA" id="ARBA00003408"/>
    </source>
</evidence>
<keyword evidence="6" id="KW-0050">Antiport</keyword>
<evidence type="ECO:0000256" key="2">
    <source>
        <dbReference type="ARBA" id="ARBA00004651"/>
    </source>
</evidence>
<evidence type="ECO:0000256" key="5">
    <source>
        <dbReference type="ARBA" id="ARBA00022448"/>
    </source>
</evidence>
<evidence type="ECO:0000256" key="7">
    <source>
        <dbReference type="ARBA" id="ARBA00022475"/>
    </source>
</evidence>
<keyword evidence="8 13" id="KW-0812">Transmembrane</keyword>
<keyword evidence="10" id="KW-0406">Ion transport</keyword>
<dbReference type="Proteomes" id="UP000273154">
    <property type="component" value="Chromosome"/>
</dbReference>
<accession>A0A3G9KAU5</accession>
<proteinExistence type="inferred from homology"/>
<dbReference type="RefSeq" id="WP_126422258.1">
    <property type="nucleotide sequence ID" value="NZ_AP019367.1"/>
</dbReference>
<sequence>MAEAAGGTARARGDRRGLDMLSGSLWRAIPAFALPVALTGILEQMSSLIDTMMVGHLSGEAGPAAMAAVGSNTPITSLLLNLFIGIALGTNVVIANAIGSGDERTVHKAVHSSVTFAVVGIAVTVVGELIAEPLLHLLSVPAENLGQALAFLRVYLLGMPSILLYNFEAAIFRSVGITKMPLQALALSSLLNVALVWLFIPVMGWGVAGAAAATAISYTVSALILFVRLTRIDAPIRLNPRELGIDRAVLARVVRIGLPAGLQSAVFSLANIVIQACINSLGTEVMAASSAVISLEYVVYNLLNSFSQACTTFVGQNFGAGNVRRCKRVLLVSLAEAEVAQLVMLAILLGLGHQIVAAFNPDPTVVSLGYLRICVLFPSYMFSMAYENMSGYLRGFGISLPPAIITALSVCGWRFFWVSVVFPASPTFLTLLAIYPISLGCTTLLVFAALMVIRPSKVYAQRTSAA</sequence>
<feature type="transmembrane region" description="Helical" evidence="13">
    <location>
        <begin position="25"/>
        <end position="42"/>
    </location>
</feature>
<dbReference type="PANTHER" id="PTHR43298:SF2">
    <property type="entry name" value="FMN_FAD EXPORTER YEEO-RELATED"/>
    <property type="match status" value="1"/>
</dbReference>
<evidence type="ECO:0000256" key="8">
    <source>
        <dbReference type="ARBA" id="ARBA00022692"/>
    </source>
</evidence>
<dbReference type="GO" id="GO:0006811">
    <property type="term" value="P:monoatomic ion transport"/>
    <property type="evidence" value="ECO:0007669"/>
    <property type="project" value="UniProtKB-KW"/>
</dbReference>
<keyword evidence="15" id="KW-1185">Reference proteome</keyword>
<evidence type="ECO:0000256" key="11">
    <source>
        <dbReference type="ARBA" id="ARBA00023136"/>
    </source>
</evidence>
<protein>
    <recommendedName>
        <fullName evidence="4">Probable multidrug resistance protein NorM</fullName>
    </recommendedName>
    <alternativeName>
        <fullName evidence="12">Multidrug-efflux transporter</fullName>
    </alternativeName>
</protein>
<dbReference type="GO" id="GO:0005886">
    <property type="term" value="C:plasma membrane"/>
    <property type="evidence" value="ECO:0007669"/>
    <property type="project" value="UniProtKB-SubCell"/>
</dbReference>
<organism evidence="14 15">
    <name type="scientific">Parolsenella catena</name>
    <dbReference type="NCBI Taxonomy" id="2003188"/>
    <lineage>
        <taxon>Bacteria</taxon>
        <taxon>Bacillati</taxon>
        <taxon>Actinomycetota</taxon>
        <taxon>Coriobacteriia</taxon>
        <taxon>Coriobacteriales</taxon>
        <taxon>Atopobiaceae</taxon>
        <taxon>Parolsenella</taxon>
    </lineage>
</organism>
<feature type="transmembrane region" description="Helical" evidence="13">
    <location>
        <begin position="206"/>
        <end position="227"/>
    </location>
</feature>
<dbReference type="Pfam" id="PF01554">
    <property type="entry name" value="MatE"/>
    <property type="match status" value="2"/>
</dbReference>
<comment type="similarity">
    <text evidence="3">Belongs to the multi antimicrobial extrusion (MATE) (TC 2.A.66.1) family.</text>
</comment>
<dbReference type="InterPro" id="IPR050222">
    <property type="entry name" value="MATE_MdtK"/>
</dbReference>
<evidence type="ECO:0000256" key="3">
    <source>
        <dbReference type="ARBA" id="ARBA00010199"/>
    </source>
</evidence>
<dbReference type="KEGG" id="pcat:Pcatena_10220"/>
<dbReference type="AlphaFoldDB" id="A0A3G9KAU5"/>
<feature type="transmembrane region" description="Helical" evidence="13">
    <location>
        <begin position="329"/>
        <end position="352"/>
    </location>
</feature>
<dbReference type="PIRSF" id="PIRSF006603">
    <property type="entry name" value="DinF"/>
    <property type="match status" value="1"/>
</dbReference>
<feature type="transmembrane region" description="Helical" evidence="13">
    <location>
        <begin position="428"/>
        <end position="453"/>
    </location>
</feature>
<name>A0A3G9KAU5_9ACTN</name>
<dbReference type="PANTHER" id="PTHR43298">
    <property type="entry name" value="MULTIDRUG RESISTANCE PROTEIN NORM-RELATED"/>
    <property type="match status" value="1"/>
</dbReference>
<reference evidence="15" key="1">
    <citation type="submission" date="2018-11" db="EMBL/GenBank/DDBJ databases">
        <title>Comparative genomics of Parolsenella catena and Libanicoccus massiliensis: Reclassification of Libanicoccus massiliensis as Parolsenella massiliensis comb. nov.</title>
        <authorList>
            <person name="Sakamoto M."/>
            <person name="Ikeyama N."/>
            <person name="Murakami T."/>
            <person name="Mori H."/>
            <person name="Yuki M."/>
            <person name="Ohkuma M."/>
        </authorList>
    </citation>
    <scope>NUCLEOTIDE SEQUENCE [LARGE SCALE GENOMIC DNA]</scope>
    <source>
        <strain evidence="15">JCM 31932</strain>
    </source>
</reference>
<dbReference type="GeneID" id="88849155"/>
<feature type="transmembrane region" description="Helical" evidence="13">
    <location>
        <begin position="395"/>
        <end position="416"/>
    </location>
</feature>
<evidence type="ECO:0000256" key="10">
    <source>
        <dbReference type="ARBA" id="ARBA00023065"/>
    </source>
</evidence>
<keyword evidence="11 13" id="KW-0472">Membrane</keyword>
<feature type="transmembrane region" description="Helical" evidence="13">
    <location>
        <begin position="364"/>
        <end position="383"/>
    </location>
</feature>
<keyword evidence="9 13" id="KW-1133">Transmembrane helix</keyword>
<feature type="transmembrane region" description="Helical" evidence="13">
    <location>
        <begin position="110"/>
        <end position="130"/>
    </location>
</feature>
<dbReference type="NCBIfam" id="TIGR00797">
    <property type="entry name" value="matE"/>
    <property type="match status" value="1"/>
</dbReference>
<comment type="subcellular location">
    <subcellularLocation>
        <location evidence="2">Cell membrane</location>
        <topology evidence="2">Multi-pass membrane protein</topology>
    </subcellularLocation>
</comment>
<feature type="transmembrane region" description="Helical" evidence="13">
    <location>
        <begin position="150"/>
        <end position="172"/>
    </location>
</feature>
<evidence type="ECO:0000256" key="13">
    <source>
        <dbReference type="SAM" id="Phobius"/>
    </source>
</evidence>
<gene>
    <name evidence="14" type="primary">matE_1</name>
    <name evidence="14" type="ORF">Pcatena_10220</name>
</gene>
<keyword evidence="5" id="KW-0813">Transport</keyword>
<comment type="function">
    <text evidence="1">Multidrug efflux pump.</text>
</comment>
<dbReference type="GO" id="GO:0042910">
    <property type="term" value="F:xenobiotic transmembrane transporter activity"/>
    <property type="evidence" value="ECO:0007669"/>
    <property type="project" value="InterPro"/>
</dbReference>
<dbReference type="OrthoDB" id="9806302at2"/>
<feature type="transmembrane region" description="Helical" evidence="13">
    <location>
        <begin position="184"/>
        <end position="200"/>
    </location>
</feature>
<evidence type="ECO:0000256" key="6">
    <source>
        <dbReference type="ARBA" id="ARBA00022449"/>
    </source>
</evidence>
<feature type="transmembrane region" description="Helical" evidence="13">
    <location>
        <begin position="78"/>
        <end position="98"/>
    </location>
</feature>
<dbReference type="GO" id="GO:0015297">
    <property type="term" value="F:antiporter activity"/>
    <property type="evidence" value="ECO:0007669"/>
    <property type="project" value="UniProtKB-KW"/>
</dbReference>
<dbReference type="InterPro" id="IPR048279">
    <property type="entry name" value="MdtK-like"/>
</dbReference>
<evidence type="ECO:0000313" key="15">
    <source>
        <dbReference type="Proteomes" id="UP000273154"/>
    </source>
</evidence>
<dbReference type="EMBL" id="AP019367">
    <property type="protein sequence ID" value="BBH50435.1"/>
    <property type="molecule type" value="Genomic_DNA"/>
</dbReference>